<feature type="binding site" evidence="9">
    <location>
        <position position="193"/>
    </location>
    <ligand>
        <name>Mg(2+)</name>
        <dbReference type="ChEBI" id="CHEBI:18420"/>
        <label>1</label>
    </ligand>
</feature>
<evidence type="ECO:0000313" key="15">
    <source>
        <dbReference type="EMBL" id="EEB07215.1"/>
    </source>
</evidence>
<keyword evidence="5" id="KW-0862">Zinc</keyword>
<evidence type="ECO:0000256" key="12">
    <source>
        <dbReference type="RuleBase" id="RU362131"/>
    </source>
</evidence>
<dbReference type="GO" id="GO:0004528">
    <property type="term" value="F:phosphodiesterase I activity"/>
    <property type="evidence" value="ECO:0007669"/>
    <property type="project" value="EnsemblFungi"/>
</dbReference>
<evidence type="ECO:0000313" key="17">
    <source>
        <dbReference type="Proteomes" id="UP000001744"/>
    </source>
</evidence>
<reference evidence="15 17" key="1">
    <citation type="journal article" date="2011" name="Science">
        <title>Comparative functional genomics of the fission yeasts.</title>
        <authorList>
            <person name="Rhind N."/>
            <person name="Chen Z."/>
            <person name="Yassour M."/>
            <person name="Thompson D.A."/>
            <person name="Haas B.J."/>
            <person name="Habib N."/>
            <person name="Wapinski I."/>
            <person name="Roy S."/>
            <person name="Lin M.F."/>
            <person name="Heiman D.I."/>
            <person name="Young S.K."/>
            <person name="Furuya K."/>
            <person name="Guo Y."/>
            <person name="Pidoux A."/>
            <person name="Chen H.M."/>
            <person name="Robbertse B."/>
            <person name="Goldberg J.M."/>
            <person name="Aoki K."/>
            <person name="Bayne E.H."/>
            <person name="Berlin A.M."/>
            <person name="Desjardins C.A."/>
            <person name="Dobbs E."/>
            <person name="Dukaj L."/>
            <person name="Fan L."/>
            <person name="FitzGerald M.G."/>
            <person name="French C."/>
            <person name="Gujja S."/>
            <person name="Hansen K."/>
            <person name="Keifenheim D."/>
            <person name="Levin J.Z."/>
            <person name="Mosher R.A."/>
            <person name="Mueller C.A."/>
            <person name="Pfiffner J."/>
            <person name="Priest M."/>
            <person name="Russ C."/>
            <person name="Smialowska A."/>
            <person name="Swoboda P."/>
            <person name="Sykes S.M."/>
            <person name="Vaughn M."/>
            <person name="Vengrova S."/>
            <person name="Yoder R."/>
            <person name="Zeng Q."/>
            <person name="Allshire R."/>
            <person name="Baulcombe D."/>
            <person name="Birren B.W."/>
            <person name="Brown W."/>
            <person name="Ekwall K."/>
            <person name="Kellis M."/>
            <person name="Leatherwood J."/>
            <person name="Levin H."/>
            <person name="Margalit H."/>
            <person name="Martienssen R."/>
            <person name="Nieduszynski C.A."/>
            <person name="Spatafora J.W."/>
            <person name="Friedman N."/>
            <person name="Dalgaard J.Z."/>
            <person name="Baumann P."/>
            <person name="Niki H."/>
            <person name="Regev A."/>
            <person name="Nusbaum C."/>
        </authorList>
    </citation>
    <scope>NUCLEOTIDE SEQUENCE [LARGE SCALE GENOMIC DNA]</scope>
    <source>
        <strain evidence="17">yFS275 / FY16936</strain>
    </source>
</reference>
<evidence type="ECO:0000256" key="8">
    <source>
        <dbReference type="PIRSR" id="PIRSR604808-1"/>
    </source>
</evidence>
<dbReference type="PROSITE" id="PS00726">
    <property type="entry name" value="AP_NUCLEASE_F1_1"/>
    <property type="match status" value="1"/>
</dbReference>
<feature type="domain" description="GRF-type" evidence="14">
    <location>
        <begin position="490"/>
        <end position="547"/>
    </location>
</feature>
<dbReference type="EC" id="3.1.-.-" evidence="12"/>
<keyword evidence="12" id="KW-0234">DNA repair</keyword>
<keyword evidence="2 9" id="KW-0479">Metal-binding</keyword>
<dbReference type="eggNOG" id="KOG1294">
    <property type="taxonomic scope" value="Eukaryota"/>
</dbReference>
<keyword evidence="17" id="KW-1185">Reference proteome</keyword>
<dbReference type="PANTHER" id="PTHR22748:SF4">
    <property type="entry name" value="DNA-(APURINIC OR APYRIMIDINIC SITE) ENDONUCLEASE 2"/>
    <property type="match status" value="1"/>
</dbReference>
<evidence type="ECO:0000256" key="5">
    <source>
        <dbReference type="ARBA" id="ARBA00022833"/>
    </source>
</evidence>
<dbReference type="OMA" id="SFWICPR"/>
<keyword evidence="3 11" id="KW-0863">Zinc-finger</keyword>
<evidence type="ECO:0000256" key="2">
    <source>
        <dbReference type="ARBA" id="ARBA00022723"/>
    </source>
</evidence>
<feature type="compositionally biased region" description="Basic and acidic residues" evidence="13">
    <location>
        <begin position="403"/>
        <end position="415"/>
    </location>
</feature>
<dbReference type="GO" id="GO:0008311">
    <property type="term" value="F:double-stranded DNA 3'-5' DNA exonuclease activity"/>
    <property type="evidence" value="ECO:0000318"/>
    <property type="project" value="GO_Central"/>
</dbReference>
<feature type="binding site" evidence="9">
    <location>
        <position position="295"/>
    </location>
    <ligand>
        <name>Mg(2+)</name>
        <dbReference type="ChEBI" id="CHEBI:18420"/>
        <label>1</label>
    </ligand>
</feature>
<feature type="site" description="Transition state stabilizer" evidence="10">
    <location>
        <position position="193"/>
    </location>
</feature>
<dbReference type="Proteomes" id="UP000001744">
    <property type="component" value="Unassembled WGS sequence"/>
</dbReference>
<dbReference type="JaponicusDB" id="SJAG_02298">
    <property type="gene designation" value="apn2"/>
</dbReference>
<dbReference type="GO" id="GO:0006284">
    <property type="term" value="P:base-excision repair"/>
    <property type="evidence" value="ECO:0000318"/>
    <property type="project" value="GO_Central"/>
</dbReference>
<feature type="compositionally biased region" description="Basic and acidic residues" evidence="13">
    <location>
        <begin position="357"/>
        <end position="377"/>
    </location>
</feature>
<dbReference type="Pfam" id="PF03372">
    <property type="entry name" value="Exo_endo_phos"/>
    <property type="match status" value="1"/>
</dbReference>
<dbReference type="SUPFAM" id="SSF56219">
    <property type="entry name" value="DNase I-like"/>
    <property type="match status" value="1"/>
</dbReference>
<feature type="active site" evidence="8">
    <location>
        <position position="151"/>
    </location>
</feature>
<keyword evidence="9" id="KW-0464">Manganese</keyword>
<dbReference type="AlphaFoldDB" id="B6K234"/>
<dbReference type="PROSITE" id="PS51435">
    <property type="entry name" value="AP_NUCLEASE_F1_4"/>
    <property type="match status" value="1"/>
</dbReference>
<keyword evidence="12" id="KW-0227">DNA damage</keyword>
<dbReference type="InterPro" id="IPR005135">
    <property type="entry name" value="Endo/exonuclease/phosphatase"/>
</dbReference>
<evidence type="ECO:0000256" key="4">
    <source>
        <dbReference type="ARBA" id="ARBA00022801"/>
    </source>
</evidence>
<evidence type="ECO:0000256" key="9">
    <source>
        <dbReference type="PIRSR" id="PIRSR604808-2"/>
    </source>
</evidence>
<dbReference type="HOGENOM" id="CLU_010374_2_0_1"/>
<evidence type="ECO:0000313" key="16">
    <source>
        <dbReference type="JaponicusDB" id="SJAG_02298"/>
    </source>
</evidence>
<protein>
    <recommendedName>
        <fullName evidence="12">DNA-(apurinic or apyrimidinic site) endonuclease</fullName>
        <ecNumber evidence="12">3.1.-.-</ecNumber>
    </recommendedName>
</protein>
<sequence>MRILTWNVNGIQNPFNYGQWRSKKSYKEVFETLDADIICVQELKAQKQGFPEQFALIEGYDAYFTFPLEKKGYSGVGVYVKKSLTVPCKAEEGITGILPVPDRHYCYKDAPEDEQIGYYPVNLDKATERLIDSEGRCILLDFQLFVLIGVYCPVNSGEKRLKFRRLFYNALRDRIIRLTQEAKRNVILLGDINILRDELDTADNKDIQKEQFDESIRESREWVRGMLQPHPEGLLIDTTRHRHPVRRGMFTCWNTRLNTRPTNFGTRIDYICISPALLPWMQDANIMPEIMGSDHCPVFLDFKETVDGCTLYDRLSHSETFPLLSVLRGERYRRSKNIHDMFKRVSTNNSATKKSSPKTEDSPSESEQHESNKRTRSSDTPQTTEKVTKKSKNQTLLSMFLKTPKEASARKDSSDKNALLRTSSEHTQEEVSTENFQDEEESYAVSQSTFSSSTYTENEQVKCSTLSSNVDNESLRLFRKAFSKPRVPLCTGHMEPCKKLDVKKPGVNYGRKFWCCSRPVGEVVENSSATNEKNPYQCRFFLWDSDLHKHPFSK</sequence>
<dbReference type="InterPro" id="IPR020847">
    <property type="entry name" value="AP_endonuclease_F1_BS"/>
</dbReference>
<proteinExistence type="inferred from homology"/>
<dbReference type="PROSITE" id="PS51999">
    <property type="entry name" value="ZF_GRF"/>
    <property type="match status" value="1"/>
</dbReference>
<evidence type="ECO:0000256" key="1">
    <source>
        <dbReference type="ARBA" id="ARBA00007092"/>
    </source>
</evidence>
<feature type="compositionally biased region" description="Polar residues" evidence="13">
    <location>
        <begin position="345"/>
        <end position="354"/>
    </location>
</feature>
<evidence type="ECO:0000256" key="10">
    <source>
        <dbReference type="PIRSR" id="PIRSR604808-3"/>
    </source>
</evidence>
<keyword evidence="7" id="KW-0539">Nucleus</keyword>
<dbReference type="PANTHER" id="PTHR22748">
    <property type="entry name" value="AP ENDONUCLEASE"/>
    <property type="match status" value="1"/>
</dbReference>
<dbReference type="NCBIfam" id="TIGR00633">
    <property type="entry name" value="xth"/>
    <property type="match status" value="1"/>
</dbReference>
<organism evidence="15 17">
    <name type="scientific">Schizosaccharomyces japonicus (strain yFS275 / FY16936)</name>
    <name type="common">Fission yeast</name>
    <dbReference type="NCBI Taxonomy" id="402676"/>
    <lineage>
        <taxon>Eukaryota</taxon>
        <taxon>Fungi</taxon>
        <taxon>Dikarya</taxon>
        <taxon>Ascomycota</taxon>
        <taxon>Taphrinomycotina</taxon>
        <taxon>Schizosaccharomycetes</taxon>
        <taxon>Schizosaccharomycetales</taxon>
        <taxon>Schizosaccharomycetaceae</taxon>
        <taxon>Schizosaccharomyces</taxon>
    </lineage>
</organism>
<dbReference type="GeneID" id="7049045"/>
<gene>
    <name evidence="16" type="primary">apn2</name>
    <name evidence="15" type="ORF">SJAG_02298</name>
</gene>
<dbReference type="GO" id="GO:0003677">
    <property type="term" value="F:DNA binding"/>
    <property type="evidence" value="ECO:0007669"/>
    <property type="project" value="InterPro"/>
</dbReference>
<dbReference type="GO" id="GO:0005634">
    <property type="term" value="C:nucleus"/>
    <property type="evidence" value="ECO:0000318"/>
    <property type="project" value="GO_Central"/>
</dbReference>
<evidence type="ECO:0000256" key="6">
    <source>
        <dbReference type="ARBA" id="ARBA00022842"/>
    </source>
</evidence>
<evidence type="ECO:0000256" key="11">
    <source>
        <dbReference type="PROSITE-ProRule" id="PRU01343"/>
    </source>
</evidence>
<evidence type="ECO:0000259" key="14">
    <source>
        <dbReference type="PROSITE" id="PS51999"/>
    </source>
</evidence>
<evidence type="ECO:0000256" key="7">
    <source>
        <dbReference type="ARBA" id="ARBA00023242"/>
    </source>
</evidence>
<feature type="site" description="Interaction with DNA substrate" evidence="10">
    <location>
        <position position="295"/>
    </location>
</feature>
<dbReference type="Gene3D" id="3.60.10.10">
    <property type="entry name" value="Endonuclease/exonuclease/phosphatase"/>
    <property type="match status" value="1"/>
</dbReference>
<dbReference type="InterPro" id="IPR036691">
    <property type="entry name" value="Endo/exonu/phosph_ase_sf"/>
</dbReference>
<dbReference type="OrthoDB" id="391817at2759"/>
<feature type="binding site" evidence="9">
    <location>
        <position position="294"/>
    </location>
    <ligand>
        <name>Mg(2+)</name>
        <dbReference type="ChEBI" id="CHEBI:18420"/>
        <label>1</label>
    </ligand>
</feature>
<dbReference type="InterPro" id="IPR010666">
    <property type="entry name" value="Znf_GRF"/>
</dbReference>
<name>B6K234_SCHJY</name>
<feature type="binding site" evidence="9">
    <location>
        <position position="191"/>
    </location>
    <ligand>
        <name>Mg(2+)</name>
        <dbReference type="ChEBI" id="CHEBI:18420"/>
        <label>1</label>
    </ligand>
</feature>
<dbReference type="GO" id="GO:0003906">
    <property type="term" value="F:DNA-(apurinic or apyrimidinic site) endonuclease activity"/>
    <property type="evidence" value="ECO:0000318"/>
    <property type="project" value="GO_Central"/>
</dbReference>
<dbReference type="STRING" id="402676.B6K234"/>
<dbReference type="GO" id="GO:0008081">
    <property type="term" value="F:phosphoric diester hydrolase activity"/>
    <property type="evidence" value="ECO:0000318"/>
    <property type="project" value="GO_Central"/>
</dbReference>
<dbReference type="RefSeq" id="XP_002173508.1">
    <property type="nucleotide sequence ID" value="XM_002173472.2"/>
</dbReference>
<dbReference type="CDD" id="cd09088">
    <property type="entry name" value="Ape2-like_AP-endo"/>
    <property type="match status" value="1"/>
</dbReference>
<feature type="active site" description="Proton donor/acceptor" evidence="8">
    <location>
        <position position="191"/>
    </location>
</feature>
<evidence type="ECO:0000256" key="3">
    <source>
        <dbReference type="ARBA" id="ARBA00022771"/>
    </source>
</evidence>
<comment type="similarity">
    <text evidence="1 12">Belongs to the DNA repair enzymes AP/ExoA family.</text>
</comment>
<dbReference type="EMBL" id="KE651166">
    <property type="protein sequence ID" value="EEB07215.1"/>
    <property type="molecule type" value="Genomic_DNA"/>
</dbReference>
<feature type="active site" description="Proton acceptor" evidence="8">
    <location>
        <position position="295"/>
    </location>
</feature>
<evidence type="ECO:0000256" key="13">
    <source>
        <dbReference type="SAM" id="MobiDB-lite"/>
    </source>
</evidence>
<feature type="binding site" evidence="9">
    <location>
        <position position="42"/>
    </location>
    <ligand>
        <name>Mg(2+)</name>
        <dbReference type="ChEBI" id="CHEBI:18420"/>
        <label>1</label>
    </ligand>
</feature>
<dbReference type="InterPro" id="IPR004808">
    <property type="entry name" value="AP_endonuc_1"/>
</dbReference>
<dbReference type="GO" id="GO:0008270">
    <property type="term" value="F:zinc ion binding"/>
    <property type="evidence" value="ECO:0007669"/>
    <property type="project" value="UniProtKB-KW"/>
</dbReference>
<accession>B6K234</accession>
<comment type="cofactor">
    <cofactor evidence="9 12">
        <name>Mg(2+)</name>
        <dbReference type="ChEBI" id="CHEBI:18420"/>
    </cofactor>
    <cofactor evidence="9 12">
        <name>Mn(2+)</name>
        <dbReference type="ChEBI" id="CHEBI:29035"/>
    </cofactor>
    <text evidence="9 12">Probably binds two magnesium or manganese ions per subunit.</text>
</comment>
<feature type="binding site" evidence="9">
    <location>
        <position position="7"/>
    </location>
    <ligand>
        <name>Mg(2+)</name>
        <dbReference type="ChEBI" id="CHEBI:18420"/>
        <label>1</label>
    </ligand>
</feature>
<dbReference type="VEuPathDB" id="FungiDB:SJAG_02298"/>
<dbReference type="FunFam" id="3.60.10.10:FF:000079">
    <property type="entry name" value="DNA-(apurinic or apyrimidinic site) lyase"/>
    <property type="match status" value="1"/>
</dbReference>
<keyword evidence="6 9" id="KW-0460">Magnesium</keyword>
<keyword evidence="4" id="KW-0378">Hydrolase</keyword>
<feature type="site" description="Important for catalytic activity" evidence="10">
    <location>
        <position position="269"/>
    </location>
</feature>
<feature type="region of interest" description="Disordered" evidence="13">
    <location>
        <begin position="338"/>
        <end position="451"/>
    </location>
</feature>